<name>A0A2H0X8M4_UNCKA</name>
<dbReference type="InterPro" id="IPR000266">
    <property type="entry name" value="Ribosomal_uS17"/>
</dbReference>
<dbReference type="Gene3D" id="2.40.50.140">
    <property type="entry name" value="Nucleic acid-binding proteins"/>
    <property type="match status" value="1"/>
</dbReference>
<dbReference type="InterPro" id="IPR012340">
    <property type="entry name" value="NA-bd_OB-fold"/>
</dbReference>
<dbReference type="PRINTS" id="PR00973">
    <property type="entry name" value="RIBOSOMALS17"/>
</dbReference>
<dbReference type="SUPFAM" id="SSF50249">
    <property type="entry name" value="Nucleic acid-binding proteins"/>
    <property type="match status" value="1"/>
</dbReference>
<evidence type="ECO:0000256" key="1">
    <source>
        <dbReference type="ARBA" id="ARBA00010254"/>
    </source>
</evidence>
<keyword evidence="3 4" id="KW-0687">Ribonucleoprotein</keyword>
<gene>
    <name evidence="6" type="primary">rpsQ</name>
    <name evidence="6" type="ORF">COT51_03645</name>
</gene>
<protein>
    <recommendedName>
        <fullName evidence="5">30S ribosomal protein S17</fullName>
    </recommendedName>
</protein>
<dbReference type="AlphaFoldDB" id="A0A2H0X8M4"/>
<evidence type="ECO:0000313" key="6">
    <source>
        <dbReference type="EMBL" id="PIS21283.1"/>
    </source>
</evidence>
<keyword evidence="2 4" id="KW-0689">Ribosomal protein</keyword>
<dbReference type="CDD" id="cd00364">
    <property type="entry name" value="Ribosomal_uS17"/>
    <property type="match status" value="1"/>
</dbReference>
<proteinExistence type="inferred from homology"/>
<accession>A0A2H0X8M4</accession>
<dbReference type="Pfam" id="PF00366">
    <property type="entry name" value="Ribosomal_S17"/>
    <property type="match status" value="1"/>
</dbReference>
<dbReference type="GO" id="GO:0005840">
    <property type="term" value="C:ribosome"/>
    <property type="evidence" value="ECO:0007669"/>
    <property type="project" value="UniProtKB-KW"/>
</dbReference>
<organism evidence="6 7">
    <name type="scientific">candidate division WWE3 bacterium CG08_land_8_20_14_0_20_41_15</name>
    <dbReference type="NCBI Taxonomy" id="1975086"/>
    <lineage>
        <taxon>Bacteria</taxon>
        <taxon>Katanobacteria</taxon>
    </lineage>
</organism>
<dbReference type="Proteomes" id="UP000231098">
    <property type="component" value="Unassembled WGS sequence"/>
</dbReference>
<evidence type="ECO:0000256" key="5">
    <source>
        <dbReference type="RuleBase" id="RU003873"/>
    </source>
</evidence>
<dbReference type="GO" id="GO:0003735">
    <property type="term" value="F:structural constituent of ribosome"/>
    <property type="evidence" value="ECO:0007669"/>
    <property type="project" value="InterPro"/>
</dbReference>
<evidence type="ECO:0000256" key="2">
    <source>
        <dbReference type="ARBA" id="ARBA00022980"/>
    </source>
</evidence>
<dbReference type="GO" id="GO:1990904">
    <property type="term" value="C:ribonucleoprotein complex"/>
    <property type="evidence" value="ECO:0007669"/>
    <property type="project" value="UniProtKB-KW"/>
</dbReference>
<sequence length="76" mass="8793">MEKKTIKGKVVSTKMKNTAVLEIAIERRHPVYGKRYTKYTRIKAENLIKAKLGDMVLAVETRPLSRSKRHLITKII</sequence>
<comment type="similarity">
    <text evidence="1 4">Belongs to the universal ribosomal protein uS17 family.</text>
</comment>
<evidence type="ECO:0000256" key="4">
    <source>
        <dbReference type="RuleBase" id="RU003872"/>
    </source>
</evidence>
<evidence type="ECO:0000313" key="7">
    <source>
        <dbReference type="Proteomes" id="UP000231098"/>
    </source>
</evidence>
<dbReference type="GO" id="GO:0006412">
    <property type="term" value="P:translation"/>
    <property type="evidence" value="ECO:0007669"/>
    <property type="project" value="InterPro"/>
</dbReference>
<dbReference type="PROSITE" id="PS00056">
    <property type="entry name" value="RIBOSOMAL_S17"/>
    <property type="match status" value="1"/>
</dbReference>
<keyword evidence="5" id="KW-0699">rRNA-binding</keyword>
<dbReference type="EMBL" id="PEYV01000059">
    <property type="protein sequence ID" value="PIS21283.1"/>
    <property type="molecule type" value="Genomic_DNA"/>
</dbReference>
<evidence type="ECO:0000256" key="3">
    <source>
        <dbReference type="ARBA" id="ARBA00023274"/>
    </source>
</evidence>
<reference evidence="7" key="1">
    <citation type="submission" date="2017-09" db="EMBL/GenBank/DDBJ databases">
        <title>Depth-based differentiation of microbial function through sediment-hosted aquifers and enrichment of novel symbionts in the deep terrestrial subsurface.</title>
        <authorList>
            <person name="Probst A.J."/>
            <person name="Ladd B."/>
            <person name="Jarett J.K."/>
            <person name="Geller-Mcgrath D.E."/>
            <person name="Sieber C.M.K."/>
            <person name="Emerson J.B."/>
            <person name="Anantharaman K."/>
            <person name="Thomas B.C."/>
            <person name="Malmstrom R."/>
            <person name="Stieglmeier M."/>
            <person name="Klingl A."/>
            <person name="Woyke T."/>
            <person name="Ryan C.M."/>
            <person name="Banfield J.F."/>
        </authorList>
    </citation>
    <scope>NUCLEOTIDE SEQUENCE [LARGE SCALE GENOMIC DNA]</scope>
</reference>
<dbReference type="GO" id="GO:0019843">
    <property type="term" value="F:rRNA binding"/>
    <property type="evidence" value="ECO:0007669"/>
    <property type="project" value="UniProtKB-KW"/>
</dbReference>
<comment type="function">
    <text evidence="5">One of the primary rRNA binding proteins, it binds specifically to the 5'-end of 16S ribosomal.</text>
</comment>
<dbReference type="InterPro" id="IPR019979">
    <property type="entry name" value="Ribosomal_uS17_CS"/>
</dbReference>
<comment type="caution">
    <text evidence="6">The sequence shown here is derived from an EMBL/GenBank/DDBJ whole genome shotgun (WGS) entry which is preliminary data.</text>
</comment>
<keyword evidence="5" id="KW-0694">RNA-binding</keyword>